<dbReference type="GO" id="GO:0003700">
    <property type="term" value="F:DNA-binding transcription factor activity"/>
    <property type="evidence" value="ECO:0007669"/>
    <property type="project" value="InterPro"/>
</dbReference>
<accession>A0A8J7WJB7</accession>
<dbReference type="EMBL" id="JAGSXH010000025">
    <property type="protein sequence ID" value="MBS2963361.1"/>
    <property type="molecule type" value="Genomic_DNA"/>
</dbReference>
<dbReference type="PROSITE" id="PS01117">
    <property type="entry name" value="HTH_MARR_1"/>
    <property type="match status" value="1"/>
</dbReference>
<evidence type="ECO:0000256" key="1">
    <source>
        <dbReference type="ARBA" id="ARBA00023015"/>
    </source>
</evidence>
<keyword evidence="1" id="KW-0805">Transcription regulation</keyword>
<proteinExistence type="predicted"/>
<dbReference type="RefSeq" id="WP_211466992.1">
    <property type="nucleotide sequence ID" value="NZ_JAGSXH010000025.1"/>
</dbReference>
<gene>
    <name evidence="5" type="ORF">KGA66_09915</name>
</gene>
<evidence type="ECO:0000313" key="5">
    <source>
        <dbReference type="EMBL" id="MBS2963361.1"/>
    </source>
</evidence>
<evidence type="ECO:0000259" key="4">
    <source>
        <dbReference type="PROSITE" id="PS50995"/>
    </source>
</evidence>
<dbReference type="InterPro" id="IPR036388">
    <property type="entry name" value="WH-like_DNA-bd_sf"/>
</dbReference>
<dbReference type="InterPro" id="IPR011991">
    <property type="entry name" value="ArsR-like_HTH"/>
</dbReference>
<reference evidence="5" key="1">
    <citation type="submission" date="2021-04" db="EMBL/GenBank/DDBJ databases">
        <title>Genome based classification of Actinospica acidithermotolerans sp. nov., an actinobacterium isolated from an Indonesian hot spring.</title>
        <authorList>
            <person name="Kusuma A.B."/>
            <person name="Putra K.E."/>
            <person name="Nafisah S."/>
            <person name="Loh J."/>
            <person name="Nouioui I."/>
            <person name="Goodfellow M."/>
        </authorList>
    </citation>
    <scope>NUCLEOTIDE SEQUENCE</scope>
    <source>
        <strain evidence="5">DSM 45618</strain>
    </source>
</reference>
<dbReference type="InterPro" id="IPR039422">
    <property type="entry name" value="MarR/SlyA-like"/>
</dbReference>
<evidence type="ECO:0000256" key="2">
    <source>
        <dbReference type="ARBA" id="ARBA00023125"/>
    </source>
</evidence>
<organism evidence="5 6">
    <name type="scientific">Actinocrinis puniceicyclus</name>
    <dbReference type="NCBI Taxonomy" id="977794"/>
    <lineage>
        <taxon>Bacteria</taxon>
        <taxon>Bacillati</taxon>
        <taxon>Actinomycetota</taxon>
        <taxon>Actinomycetes</taxon>
        <taxon>Catenulisporales</taxon>
        <taxon>Actinospicaceae</taxon>
        <taxon>Actinocrinis</taxon>
    </lineage>
</organism>
<keyword evidence="2" id="KW-0238">DNA-binding</keyword>
<dbReference type="Gene3D" id="1.10.10.10">
    <property type="entry name" value="Winged helix-like DNA-binding domain superfamily/Winged helix DNA-binding domain"/>
    <property type="match status" value="1"/>
</dbReference>
<dbReference type="AlphaFoldDB" id="A0A8J7WJB7"/>
<dbReference type="InterPro" id="IPR036390">
    <property type="entry name" value="WH_DNA-bd_sf"/>
</dbReference>
<dbReference type="GO" id="GO:0003677">
    <property type="term" value="F:DNA binding"/>
    <property type="evidence" value="ECO:0007669"/>
    <property type="project" value="UniProtKB-KW"/>
</dbReference>
<dbReference type="SUPFAM" id="SSF46785">
    <property type="entry name" value="Winged helix' DNA-binding domain"/>
    <property type="match status" value="1"/>
</dbReference>
<dbReference type="PRINTS" id="PR00598">
    <property type="entry name" value="HTHMARR"/>
</dbReference>
<dbReference type="CDD" id="cd00090">
    <property type="entry name" value="HTH_ARSR"/>
    <property type="match status" value="1"/>
</dbReference>
<feature type="domain" description="HTH marR-type" evidence="4">
    <location>
        <begin position="14"/>
        <end position="145"/>
    </location>
</feature>
<dbReference type="Proteomes" id="UP000677913">
    <property type="component" value="Unassembled WGS sequence"/>
</dbReference>
<name>A0A8J7WJB7_9ACTN</name>
<keyword evidence="3" id="KW-0804">Transcription</keyword>
<sequence length="173" mass="19165">MHSQDGDRADADSRDEVIEALLLASRAMVALAARTLADLDPEVTLPQSRALIVLASRGPQRVTDIASDLAVAPSTATRMCDRLVRKGLIRRYRTAANRREVRLSLTPNGQNLVLALADRRRAELAHYVESIPLQSYRHVTAALHAFSGAVGEPPERDWWFDAGTDRESQRRGE</sequence>
<dbReference type="PROSITE" id="PS50995">
    <property type="entry name" value="HTH_MARR_2"/>
    <property type="match status" value="1"/>
</dbReference>
<dbReference type="Pfam" id="PF01047">
    <property type="entry name" value="MarR"/>
    <property type="match status" value="1"/>
</dbReference>
<dbReference type="GO" id="GO:0006950">
    <property type="term" value="P:response to stress"/>
    <property type="evidence" value="ECO:0007669"/>
    <property type="project" value="TreeGrafter"/>
</dbReference>
<dbReference type="InterPro" id="IPR000835">
    <property type="entry name" value="HTH_MarR-typ"/>
</dbReference>
<dbReference type="PANTHER" id="PTHR33164">
    <property type="entry name" value="TRANSCRIPTIONAL REGULATOR, MARR FAMILY"/>
    <property type="match status" value="1"/>
</dbReference>
<evidence type="ECO:0000313" key="6">
    <source>
        <dbReference type="Proteomes" id="UP000677913"/>
    </source>
</evidence>
<dbReference type="SMART" id="SM00347">
    <property type="entry name" value="HTH_MARR"/>
    <property type="match status" value="1"/>
</dbReference>
<dbReference type="PANTHER" id="PTHR33164:SF94">
    <property type="entry name" value="TRANSCRIPTIONAL REGULATORY PROTEIN-RELATED"/>
    <property type="match status" value="1"/>
</dbReference>
<keyword evidence="6" id="KW-1185">Reference proteome</keyword>
<protein>
    <submittedName>
        <fullName evidence="5">MarR family transcriptional regulator</fullName>
    </submittedName>
</protein>
<dbReference type="InterPro" id="IPR023187">
    <property type="entry name" value="Tscrpt_reg_MarR-type_CS"/>
</dbReference>
<evidence type="ECO:0000256" key="3">
    <source>
        <dbReference type="ARBA" id="ARBA00023163"/>
    </source>
</evidence>
<comment type="caution">
    <text evidence="5">The sequence shown here is derived from an EMBL/GenBank/DDBJ whole genome shotgun (WGS) entry which is preliminary data.</text>
</comment>